<proteinExistence type="predicted"/>
<organism evidence="1 2">
    <name type="scientific">Silvanigrella paludirubra</name>
    <dbReference type="NCBI Taxonomy" id="2499159"/>
    <lineage>
        <taxon>Bacteria</taxon>
        <taxon>Pseudomonadati</taxon>
        <taxon>Bdellovibrionota</taxon>
        <taxon>Oligoflexia</taxon>
        <taxon>Silvanigrellales</taxon>
        <taxon>Silvanigrellaceae</taxon>
        <taxon>Silvanigrella</taxon>
    </lineage>
</organism>
<dbReference type="EMBL" id="WFLM01000003">
    <property type="protein sequence ID" value="KAB8038826.1"/>
    <property type="molecule type" value="Genomic_DNA"/>
</dbReference>
<name>A0A6N6VTE8_9BACT</name>
<dbReference type="Proteomes" id="UP000437748">
    <property type="component" value="Unassembled WGS sequence"/>
</dbReference>
<evidence type="ECO:0000313" key="2">
    <source>
        <dbReference type="Proteomes" id="UP000437748"/>
    </source>
</evidence>
<sequence length="620" mass="65988">MKLKLNKSFIFSSIIIMISSLVFSCGKRSKAPPIGNNMSFPGSMIALGTTDFLLLNTSANGDYSDGSIQRYTVDSSGNHTFISAMSVPAHGTEIAVSSDSKLVALSFDGSYSNTQVQFYNYSNKNSPSLLPINLSLPSSGGKQAVKRTGFFKRTADNSYYFYGSILTFPNDDGSNGNIPSRVFVAKIDSSFSSVQLLFILSYGLNDTNSLSPNSTSINSAVTSNNAQYTFGYGAPTYVGGGNDLFIAFPTGSIGGFNNGVNSYPVLPDALTYLSGTSNSTTCNGVACKILPDFRTISLAAVDMADIVAGKSVNNSTYFVPLLWNQNGMGYRSTTNGTLITYPNNTNNSDLNSFSYQYGFWSSYWANTSNVGSGATSCYATTGTTSANQYQVLGDNSVFVAKSGLNGNNDNSNGGKTGNGTEVLALTGFDNLRSNINVIKGLRTASGDSDFNKISAYQIIDFYNAAKTSLNTSTTWTSTVGPLTPFMFSRTSNVSNFDNTGAGIANISVVKFASSNTCRPYWARNTVTSGSLGRDTAWLISSPVTMTSSSGGYATYQNLTIDPTQPSVFNFSAGSGAQSCTDVLPIADNPKVFCVNYLYSTISRYKVSSSANSDPVIFTEY</sequence>
<dbReference type="AlphaFoldDB" id="A0A6N6VTE8"/>
<dbReference type="RefSeq" id="WP_153420194.1">
    <property type="nucleotide sequence ID" value="NZ_WFLM01000003.1"/>
</dbReference>
<gene>
    <name evidence="1" type="ORF">GCL60_08170</name>
</gene>
<protein>
    <recommendedName>
        <fullName evidence="3">Lipoprotein</fullName>
    </recommendedName>
</protein>
<reference evidence="1 2" key="1">
    <citation type="submission" date="2019-10" db="EMBL/GenBank/DDBJ databases">
        <title>New species of Slilvanegrellaceae.</title>
        <authorList>
            <person name="Pitt A."/>
            <person name="Hahn M.W."/>
        </authorList>
    </citation>
    <scope>NUCLEOTIDE SEQUENCE [LARGE SCALE GENOMIC DNA]</scope>
    <source>
        <strain evidence="1 2">SP-Ram-0.45-NSY-1</strain>
    </source>
</reference>
<accession>A0A6N6VTE8</accession>
<evidence type="ECO:0008006" key="3">
    <source>
        <dbReference type="Google" id="ProtNLM"/>
    </source>
</evidence>
<comment type="caution">
    <text evidence="1">The sequence shown here is derived from an EMBL/GenBank/DDBJ whole genome shotgun (WGS) entry which is preliminary data.</text>
</comment>
<evidence type="ECO:0000313" key="1">
    <source>
        <dbReference type="EMBL" id="KAB8038826.1"/>
    </source>
</evidence>
<dbReference type="OrthoDB" id="5289915at2"/>
<keyword evidence="2" id="KW-1185">Reference proteome</keyword>
<dbReference type="PROSITE" id="PS51257">
    <property type="entry name" value="PROKAR_LIPOPROTEIN"/>
    <property type="match status" value="1"/>
</dbReference>